<accession>A0AAD9U8N1</accession>
<dbReference type="EMBL" id="JANJYI010000005">
    <property type="protein sequence ID" value="KAK2649961.1"/>
    <property type="molecule type" value="Genomic_DNA"/>
</dbReference>
<name>A0AAD9U8N1_9ROSI</name>
<dbReference type="SUPFAM" id="SSF63570">
    <property type="entry name" value="PABC (PABP) domain"/>
    <property type="match status" value="1"/>
</dbReference>
<proteinExistence type="predicted"/>
<dbReference type="Proteomes" id="UP001280121">
    <property type="component" value="Unassembled WGS sequence"/>
</dbReference>
<reference evidence="1" key="1">
    <citation type="journal article" date="2023" name="Plant J.">
        <title>Genome sequences and population genomics provide insights into the demographic history, inbreeding, and mutation load of two 'living fossil' tree species of Dipteronia.</title>
        <authorList>
            <person name="Feng Y."/>
            <person name="Comes H.P."/>
            <person name="Chen J."/>
            <person name="Zhu S."/>
            <person name="Lu R."/>
            <person name="Zhang X."/>
            <person name="Li P."/>
            <person name="Qiu J."/>
            <person name="Olsen K.M."/>
            <person name="Qiu Y."/>
        </authorList>
    </citation>
    <scope>NUCLEOTIDE SEQUENCE</scope>
    <source>
        <strain evidence="1">KIB01</strain>
    </source>
</reference>
<dbReference type="GO" id="GO:0003723">
    <property type="term" value="F:RNA binding"/>
    <property type="evidence" value="ECO:0007669"/>
    <property type="project" value="InterPro"/>
</dbReference>
<sequence>MTDVPMPSMLRVPHDMCAGMAMRDATVRQPMPSMALPTALANASPEQHMPIMALPTALANASSEQQMTVLLGESLNPQVEQLEQDAAAKVHHNATKFRKEGIDPIMMEKLDRMFMMIMLGLPHLVCFHQIVLIPTPFK</sequence>
<dbReference type="AlphaFoldDB" id="A0AAD9U8N1"/>
<evidence type="ECO:0000313" key="1">
    <source>
        <dbReference type="EMBL" id="KAK2649961.1"/>
    </source>
</evidence>
<gene>
    <name evidence="1" type="ORF">Ddye_017450</name>
</gene>
<protein>
    <submittedName>
        <fullName evidence="1">Uncharacterized protein</fullName>
    </submittedName>
</protein>
<dbReference type="InterPro" id="IPR036053">
    <property type="entry name" value="PABP-dom"/>
</dbReference>
<evidence type="ECO:0000313" key="2">
    <source>
        <dbReference type="Proteomes" id="UP001280121"/>
    </source>
</evidence>
<comment type="caution">
    <text evidence="1">The sequence shown here is derived from an EMBL/GenBank/DDBJ whole genome shotgun (WGS) entry which is preliminary data.</text>
</comment>
<keyword evidence="2" id="KW-1185">Reference proteome</keyword>
<organism evidence="1 2">
    <name type="scientific">Dipteronia dyeriana</name>
    <dbReference type="NCBI Taxonomy" id="168575"/>
    <lineage>
        <taxon>Eukaryota</taxon>
        <taxon>Viridiplantae</taxon>
        <taxon>Streptophyta</taxon>
        <taxon>Embryophyta</taxon>
        <taxon>Tracheophyta</taxon>
        <taxon>Spermatophyta</taxon>
        <taxon>Magnoliopsida</taxon>
        <taxon>eudicotyledons</taxon>
        <taxon>Gunneridae</taxon>
        <taxon>Pentapetalae</taxon>
        <taxon>rosids</taxon>
        <taxon>malvids</taxon>
        <taxon>Sapindales</taxon>
        <taxon>Sapindaceae</taxon>
        <taxon>Hippocastanoideae</taxon>
        <taxon>Acereae</taxon>
        <taxon>Dipteronia</taxon>
    </lineage>
</organism>